<dbReference type="RefSeq" id="WP_215610825.1">
    <property type="nucleotide sequence ID" value="NZ_JADOES010000058.1"/>
</dbReference>
<dbReference type="InterPro" id="IPR011335">
    <property type="entry name" value="Restrct_endonuc-II-like"/>
</dbReference>
<keyword evidence="3" id="KW-1185">Reference proteome</keyword>
<evidence type="ECO:0000313" key="2">
    <source>
        <dbReference type="EMBL" id="MBT9317762.1"/>
    </source>
</evidence>
<dbReference type="CDD" id="cd06260">
    <property type="entry name" value="DUF820-like"/>
    <property type="match status" value="1"/>
</dbReference>
<proteinExistence type="predicted"/>
<dbReference type="PANTHER" id="PTHR34107">
    <property type="entry name" value="SLL0198 PROTEIN-RELATED"/>
    <property type="match status" value="1"/>
</dbReference>
<dbReference type="PANTHER" id="PTHR34107:SF4">
    <property type="entry name" value="SLL1222 PROTEIN"/>
    <property type="match status" value="1"/>
</dbReference>
<name>A0A947DIV8_9CYAN</name>
<organism evidence="2 3">
    <name type="scientific">Leptothoe spongobia TAU-MAC 1115</name>
    <dbReference type="NCBI Taxonomy" id="1967444"/>
    <lineage>
        <taxon>Bacteria</taxon>
        <taxon>Bacillati</taxon>
        <taxon>Cyanobacteriota</taxon>
        <taxon>Cyanophyceae</taxon>
        <taxon>Nodosilineales</taxon>
        <taxon>Cymatolegaceae</taxon>
        <taxon>Leptothoe</taxon>
        <taxon>Leptothoe spongobia</taxon>
    </lineage>
</organism>
<keyword evidence="2" id="KW-0540">Nuclease</keyword>
<keyword evidence="2" id="KW-0378">Hydrolase</keyword>
<protein>
    <submittedName>
        <fullName evidence="2">Uma2 family endonuclease</fullName>
    </submittedName>
</protein>
<dbReference type="Pfam" id="PF05685">
    <property type="entry name" value="Uma2"/>
    <property type="match status" value="1"/>
</dbReference>
<dbReference type="InterPro" id="IPR012296">
    <property type="entry name" value="Nuclease_put_TT1808"/>
</dbReference>
<keyword evidence="2" id="KW-0255">Endonuclease</keyword>
<gene>
    <name evidence="2" type="ORF">IXB50_20275</name>
</gene>
<dbReference type="AlphaFoldDB" id="A0A947DIV8"/>
<evidence type="ECO:0000259" key="1">
    <source>
        <dbReference type="Pfam" id="PF05685"/>
    </source>
</evidence>
<dbReference type="SUPFAM" id="SSF52980">
    <property type="entry name" value="Restriction endonuclease-like"/>
    <property type="match status" value="1"/>
</dbReference>
<feature type="domain" description="Putative restriction endonuclease" evidence="1">
    <location>
        <begin position="14"/>
        <end position="184"/>
    </location>
</feature>
<sequence length="189" mass="21100">MRAIKIKPMRWTVEDLEGLPDNGNRYEIIDGALHMTRAPHVDHQDVAGAIYSELRVWSKQSGLGRAAFAPGVIFSSTDAVIPDVVWASHEKANLLLDESGHFTGAPEIVIEVLPQSPKDKERDKKTKLKLYSNQGVLEYWIFEHRELSLVEVYRREAGQLVKTMTLNGADTLTSPILPGFSCSVVALFE</sequence>
<dbReference type="Proteomes" id="UP000717364">
    <property type="component" value="Unassembled WGS sequence"/>
</dbReference>
<evidence type="ECO:0000313" key="3">
    <source>
        <dbReference type="Proteomes" id="UP000717364"/>
    </source>
</evidence>
<dbReference type="EMBL" id="JADOES010000058">
    <property type="protein sequence ID" value="MBT9317762.1"/>
    <property type="molecule type" value="Genomic_DNA"/>
</dbReference>
<dbReference type="GO" id="GO:0004519">
    <property type="term" value="F:endonuclease activity"/>
    <property type="evidence" value="ECO:0007669"/>
    <property type="project" value="UniProtKB-KW"/>
</dbReference>
<dbReference type="Gene3D" id="3.90.1570.10">
    <property type="entry name" value="tt1808, chain A"/>
    <property type="match status" value="1"/>
</dbReference>
<reference evidence="2" key="2">
    <citation type="journal article" date="2021" name="Mar. Drugs">
        <title>Genome Reduction and Secondary Metabolism of the Marine Sponge-Associated Cyanobacterium Leptothoe.</title>
        <authorList>
            <person name="Konstantinou D."/>
            <person name="Popin R.V."/>
            <person name="Fewer D.P."/>
            <person name="Sivonen K."/>
            <person name="Gkelis S."/>
        </authorList>
    </citation>
    <scope>NUCLEOTIDE SEQUENCE</scope>
    <source>
        <strain evidence="2">TAU-MAC 1115</strain>
    </source>
</reference>
<accession>A0A947DIV8</accession>
<reference evidence="2" key="1">
    <citation type="submission" date="2020-11" db="EMBL/GenBank/DDBJ databases">
        <authorList>
            <person name="Konstantinou D."/>
            <person name="Gkelis S."/>
            <person name="Popin R."/>
            <person name="Fewer D."/>
            <person name="Sivonen K."/>
        </authorList>
    </citation>
    <scope>NUCLEOTIDE SEQUENCE</scope>
    <source>
        <strain evidence="2">TAU-MAC 1115</strain>
    </source>
</reference>
<comment type="caution">
    <text evidence="2">The sequence shown here is derived from an EMBL/GenBank/DDBJ whole genome shotgun (WGS) entry which is preliminary data.</text>
</comment>
<dbReference type="InterPro" id="IPR008538">
    <property type="entry name" value="Uma2"/>
</dbReference>